<accession>A0A9P4JS33</accession>
<gene>
    <name evidence="2" type="ORF">GQ43DRAFT_448278</name>
</gene>
<evidence type="ECO:0000313" key="2">
    <source>
        <dbReference type="EMBL" id="KAF2202197.1"/>
    </source>
</evidence>
<evidence type="ECO:0000256" key="1">
    <source>
        <dbReference type="SAM" id="MobiDB-lite"/>
    </source>
</evidence>
<dbReference type="EMBL" id="ML993946">
    <property type="protein sequence ID" value="KAF2202197.1"/>
    <property type="molecule type" value="Genomic_DNA"/>
</dbReference>
<organism evidence="2 3">
    <name type="scientific">Delitschia confertaspora ATCC 74209</name>
    <dbReference type="NCBI Taxonomy" id="1513339"/>
    <lineage>
        <taxon>Eukaryota</taxon>
        <taxon>Fungi</taxon>
        <taxon>Dikarya</taxon>
        <taxon>Ascomycota</taxon>
        <taxon>Pezizomycotina</taxon>
        <taxon>Dothideomycetes</taxon>
        <taxon>Pleosporomycetidae</taxon>
        <taxon>Pleosporales</taxon>
        <taxon>Delitschiaceae</taxon>
        <taxon>Delitschia</taxon>
    </lineage>
</organism>
<dbReference type="AlphaFoldDB" id="A0A9P4JS33"/>
<protein>
    <submittedName>
        <fullName evidence="2">Uncharacterized protein</fullName>
    </submittedName>
</protein>
<dbReference type="OrthoDB" id="3511549at2759"/>
<dbReference type="Proteomes" id="UP000799536">
    <property type="component" value="Unassembled WGS sequence"/>
</dbReference>
<name>A0A9P4JS33_9PLEO</name>
<keyword evidence="3" id="KW-1185">Reference proteome</keyword>
<reference evidence="2" key="1">
    <citation type="journal article" date="2020" name="Stud. Mycol.">
        <title>101 Dothideomycetes genomes: a test case for predicting lifestyles and emergence of pathogens.</title>
        <authorList>
            <person name="Haridas S."/>
            <person name="Albert R."/>
            <person name="Binder M."/>
            <person name="Bloem J."/>
            <person name="Labutti K."/>
            <person name="Salamov A."/>
            <person name="Andreopoulos B."/>
            <person name="Baker S."/>
            <person name="Barry K."/>
            <person name="Bills G."/>
            <person name="Bluhm B."/>
            <person name="Cannon C."/>
            <person name="Castanera R."/>
            <person name="Culley D."/>
            <person name="Daum C."/>
            <person name="Ezra D."/>
            <person name="Gonzalez J."/>
            <person name="Henrissat B."/>
            <person name="Kuo A."/>
            <person name="Liang C."/>
            <person name="Lipzen A."/>
            <person name="Lutzoni F."/>
            <person name="Magnuson J."/>
            <person name="Mondo S."/>
            <person name="Nolan M."/>
            <person name="Ohm R."/>
            <person name="Pangilinan J."/>
            <person name="Park H.-J."/>
            <person name="Ramirez L."/>
            <person name="Alfaro M."/>
            <person name="Sun H."/>
            <person name="Tritt A."/>
            <person name="Yoshinaga Y."/>
            <person name="Zwiers L.-H."/>
            <person name="Turgeon B."/>
            <person name="Goodwin S."/>
            <person name="Spatafora J."/>
            <person name="Crous P."/>
            <person name="Grigoriev I."/>
        </authorList>
    </citation>
    <scope>NUCLEOTIDE SEQUENCE</scope>
    <source>
        <strain evidence="2">ATCC 74209</strain>
    </source>
</reference>
<evidence type="ECO:0000313" key="3">
    <source>
        <dbReference type="Proteomes" id="UP000799536"/>
    </source>
</evidence>
<feature type="region of interest" description="Disordered" evidence="1">
    <location>
        <begin position="1"/>
        <end position="21"/>
    </location>
</feature>
<feature type="compositionally biased region" description="Basic and acidic residues" evidence="1">
    <location>
        <begin position="1"/>
        <end position="12"/>
    </location>
</feature>
<sequence length="106" mass="11268">MPGEVQVKRGSEIDAPSGSQTDGMIRMKAITDLSGQFCRTVMIAKPSTASAVHHHGEEDSTIYAANGHGSTVSGFALILAFAKYQKIITRGGRNLIVHNPEGRGKC</sequence>
<comment type="caution">
    <text evidence="2">The sequence shown here is derived from an EMBL/GenBank/DDBJ whole genome shotgun (WGS) entry which is preliminary data.</text>
</comment>
<proteinExistence type="predicted"/>